<accession>A0A972FP59</accession>
<evidence type="ECO:0000313" key="3">
    <source>
        <dbReference type="EMBL" id="NMH26854.1"/>
    </source>
</evidence>
<comment type="caution">
    <text evidence="3">The sequence shown here is derived from an EMBL/GenBank/DDBJ whole genome shotgun (WGS) entry which is preliminary data.</text>
</comment>
<evidence type="ECO:0000313" key="4">
    <source>
        <dbReference type="Proteomes" id="UP000712080"/>
    </source>
</evidence>
<dbReference type="InterPro" id="IPR002931">
    <property type="entry name" value="Transglutaminase-like"/>
</dbReference>
<dbReference type="SMART" id="SM00460">
    <property type="entry name" value="TGc"/>
    <property type="match status" value="1"/>
</dbReference>
<protein>
    <recommendedName>
        <fullName evidence="2">Transglutaminase-like domain-containing protein</fullName>
    </recommendedName>
</protein>
<dbReference type="SUPFAM" id="SSF54001">
    <property type="entry name" value="Cysteine proteinases"/>
    <property type="match status" value="1"/>
</dbReference>
<keyword evidence="4" id="KW-1185">Reference proteome</keyword>
<evidence type="ECO:0000256" key="1">
    <source>
        <dbReference type="SAM" id="SignalP"/>
    </source>
</evidence>
<reference evidence="3" key="1">
    <citation type="submission" date="2020-02" db="EMBL/GenBank/DDBJ databases">
        <title>Flavobacterium sp. genome.</title>
        <authorList>
            <person name="Jung H.S."/>
            <person name="Baek J.H."/>
            <person name="Jeon C.O."/>
        </authorList>
    </citation>
    <scope>NUCLEOTIDE SEQUENCE</scope>
    <source>
        <strain evidence="3">SE-s28</strain>
    </source>
</reference>
<feature type="domain" description="Transglutaminase-like" evidence="2">
    <location>
        <begin position="108"/>
        <end position="175"/>
    </location>
</feature>
<name>A0A972FP59_9FLAO</name>
<dbReference type="Proteomes" id="UP000712080">
    <property type="component" value="Unassembled WGS sequence"/>
</dbReference>
<dbReference type="Pfam" id="PF01841">
    <property type="entry name" value="Transglut_core"/>
    <property type="match status" value="1"/>
</dbReference>
<organism evidence="3 4">
    <name type="scientific">Flavobacterium silvaticum</name>
    <dbReference type="NCBI Taxonomy" id="1852020"/>
    <lineage>
        <taxon>Bacteria</taxon>
        <taxon>Pseudomonadati</taxon>
        <taxon>Bacteroidota</taxon>
        <taxon>Flavobacteriia</taxon>
        <taxon>Flavobacteriales</taxon>
        <taxon>Flavobacteriaceae</taxon>
        <taxon>Flavobacterium</taxon>
    </lineage>
</organism>
<dbReference type="PANTHER" id="PTHR46333:SF2">
    <property type="entry name" value="CYTOKINESIS PROTEIN 3"/>
    <property type="match status" value="1"/>
</dbReference>
<dbReference type="EMBL" id="JAAMPU010000096">
    <property type="protein sequence ID" value="NMH26854.1"/>
    <property type="molecule type" value="Genomic_DNA"/>
</dbReference>
<dbReference type="GO" id="GO:0005737">
    <property type="term" value="C:cytoplasm"/>
    <property type="evidence" value="ECO:0007669"/>
    <property type="project" value="TreeGrafter"/>
</dbReference>
<dbReference type="RefSeq" id="WP_169525854.1">
    <property type="nucleotide sequence ID" value="NZ_JAAMPU010000096.1"/>
</dbReference>
<feature type="chain" id="PRO_5037041433" description="Transglutaminase-like domain-containing protein" evidence="1">
    <location>
        <begin position="20"/>
        <end position="318"/>
    </location>
</feature>
<dbReference type="PANTHER" id="PTHR46333">
    <property type="entry name" value="CYTOKINESIS PROTEIN 3"/>
    <property type="match status" value="1"/>
</dbReference>
<gene>
    <name evidence="3" type="ORF">G6047_02315</name>
</gene>
<proteinExistence type="predicted"/>
<dbReference type="InterPro" id="IPR052557">
    <property type="entry name" value="CAP/Cytokinesis_protein"/>
</dbReference>
<keyword evidence="1" id="KW-0732">Signal</keyword>
<feature type="signal peptide" evidence="1">
    <location>
        <begin position="1"/>
        <end position="19"/>
    </location>
</feature>
<dbReference type="InterPro" id="IPR038765">
    <property type="entry name" value="Papain-like_cys_pep_sf"/>
</dbReference>
<dbReference type="AlphaFoldDB" id="A0A972FP59"/>
<dbReference type="Gene3D" id="3.10.620.30">
    <property type="match status" value="1"/>
</dbReference>
<sequence>MRLLPLTLLFLFFINPILANDFAAVDRAVKAYPNSFSAPQQLADRINRDFKDPADKARAIYSWIAFNVRYDLSEMRSLRDGRVAFTYSDERDKQLKLRKYNLDLANKTLRTGKGVCRGYAALFDVVAYLTGLEATTIPGTSKTSPAHIGKMPVSSDHIWNAVLINGNWEMLDVTWASGAVNTDSGKFESKFNPGYFFTNPYIFFLNHYPDDESWLPKDLNASIFAKLPLFYGNYINADYTVTFPQSGTLPSGYIVPLKFENLNTDKIAYTIGGGPLQIAEAVKQGTASVFEIPIEKQARGYLTVYVGHDCVVTYKIEK</sequence>
<evidence type="ECO:0000259" key="2">
    <source>
        <dbReference type="SMART" id="SM00460"/>
    </source>
</evidence>